<dbReference type="Proteomes" id="UP000279372">
    <property type="component" value="Unassembled WGS sequence"/>
</dbReference>
<keyword evidence="2 3" id="KW-0326">Glycosidase</keyword>
<evidence type="ECO:0000256" key="3">
    <source>
        <dbReference type="RuleBase" id="RU361153"/>
    </source>
</evidence>
<proteinExistence type="inferred from homology"/>
<keyword evidence="1 3" id="KW-0378">Hydrolase</keyword>
<organism evidence="5 6">
    <name type="scientific">Pseudomonas syringae pv. philadelphi</name>
    <dbReference type="NCBI Taxonomy" id="251706"/>
    <lineage>
        <taxon>Bacteria</taxon>
        <taxon>Pseudomonadati</taxon>
        <taxon>Pseudomonadota</taxon>
        <taxon>Gammaproteobacteria</taxon>
        <taxon>Pseudomonadales</taxon>
        <taxon>Pseudomonadaceae</taxon>
        <taxon>Pseudomonas</taxon>
    </lineage>
</organism>
<dbReference type="AlphaFoldDB" id="A0A3M3ZL15"/>
<sequence>MAFERKRYSSVAAASQCYLKVSVMSNSSSAVSQLKNIPLVGINLGSVANAGQILPGEAGTHYQWPTRDTITTWVKNRGVRLIRFPFELQRAIQLSAQDGLPGQGASLNTDFVKRWKELLGWIRDDSNGEARIIPDPHHYMRLHRYETDANGNLTARILPASEAGNQNGWKATESVLIKDGNGVNGSSWSAVHLANFHQKLVVDCDDPMVLGWGLGNEPYSNTTAGAKDYITLPNLETLYISTMNTVLQVLRNSSKKPVFICGLEFASARNWATVSANLQSKIVDPANAIVWEAHAYGDYDKSSSGAYAGNNDSISPTVLRDEIVGPFLTYAKANKMAAFIGETGIPPTAAGRTALKNLLDKAKAEKVPLTLWVAGPGTDGEKMSLEASNHAATVTLVTPYFAERIALWGYAQA</sequence>
<dbReference type="Gene3D" id="3.20.20.80">
    <property type="entry name" value="Glycosidases"/>
    <property type="match status" value="1"/>
</dbReference>
<dbReference type="PANTHER" id="PTHR34142">
    <property type="entry name" value="ENDO-BETA-1,4-GLUCANASE A"/>
    <property type="match status" value="1"/>
</dbReference>
<protein>
    <submittedName>
        <fullName evidence="5">Glycoside hydrolase protein</fullName>
    </submittedName>
</protein>
<comment type="caution">
    <text evidence="5">The sequence shown here is derived from an EMBL/GenBank/DDBJ whole genome shotgun (WGS) entry which is preliminary data.</text>
</comment>
<dbReference type="SUPFAM" id="SSF51445">
    <property type="entry name" value="(Trans)glycosidases"/>
    <property type="match status" value="1"/>
</dbReference>
<reference evidence="5 6" key="1">
    <citation type="submission" date="2018-08" db="EMBL/GenBank/DDBJ databases">
        <title>Recombination of ecologically and evolutionarily significant loci maintains genetic cohesion in the Pseudomonas syringae species complex.</title>
        <authorList>
            <person name="Dillon M."/>
            <person name="Thakur S."/>
            <person name="Almeida R.N.D."/>
            <person name="Weir B.S."/>
            <person name="Guttman D.S."/>
        </authorList>
    </citation>
    <scope>NUCLEOTIDE SEQUENCE [LARGE SCALE GENOMIC DNA]</scope>
    <source>
        <strain evidence="5 6">ICMP 8902</strain>
    </source>
</reference>
<dbReference type="InterPro" id="IPR001547">
    <property type="entry name" value="Glyco_hydro_5"/>
</dbReference>
<dbReference type="GO" id="GO:0004553">
    <property type="term" value="F:hydrolase activity, hydrolyzing O-glycosyl compounds"/>
    <property type="evidence" value="ECO:0007669"/>
    <property type="project" value="InterPro"/>
</dbReference>
<evidence type="ECO:0000313" key="6">
    <source>
        <dbReference type="Proteomes" id="UP000279372"/>
    </source>
</evidence>
<evidence type="ECO:0000256" key="2">
    <source>
        <dbReference type="ARBA" id="ARBA00023295"/>
    </source>
</evidence>
<name>A0A3M3ZL15_9PSED</name>
<gene>
    <name evidence="5" type="ORF">ALQ33_05056</name>
</gene>
<evidence type="ECO:0000313" key="5">
    <source>
        <dbReference type="EMBL" id="RMO95366.1"/>
    </source>
</evidence>
<dbReference type="PANTHER" id="PTHR34142:SF1">
    <property type="entry name" value="GLYCOSIDE HYDROLASE FAMILY 5 DOMAIN-CONTAINING PROTEIN"/>
    <property type="match status" value="1"/>
</dbReference>
<dbReference type="InterPro" id="IPR017853">
    <property type="entry name" value="GH"/>
</dbReference>
<dbReference type="Pfam" id="PF00150">
    <property type="entry name" value="Cellulase"/>
    <property type="match status" value="1"/>
</dbReference>
<feature type="domain" description="Glycoside hydrolase family 5" evidence="4">
    <location>
        <begin position="61"/>
        <end position="376"/>
    </location>
</feature>
<evidence type="ECO:0000256" key="1">
    <source>
        <dbReference type="ARBA" id="ARBA00022801"/>
    </source>
</evidence>
<accession>A0A3M3ZL15</accession>
<evidence type="ECO:0000259" key="4">
    <source>
        <dbReference type="Pfam" id="PF00150"/>
    </source>
</evidence>
<dbReference type="EMBL" id="RBQB01000057">
    <property type="protein sequence ID" value="RMO95366.1"/>
    <property type="molecule type" value="Genomic_DNA"/>
</dbReference>
<comment type="similarity">
    <text evidence="3">Belongs to the glycosyl hydrolase 5 (cellulase A) family.</text>
</comment>
<dbReference type="GO" id="GO:0009251">
    <property type="term" value="P:glucan catabolic process"/>
    <property type="evidence" value="ECO:0007669"/>
    <property type="project" value="TreeGrafter"/>
</dbReference>